<dbReference type="GO" id="GO:0008168">
    <property type="term" value="F:methyltransferase activity"/>
    <property type="evidence" value="ECO:0007669"/>
    <property type="project" value="UniProtKB-KW"/>
</dbReference>
<dbReference type="SUPFAM" id="SSF53335">
    <property type="entry name" value="S-adenosyl-L-methionine-dependent methyltransferases"/>
    <property type="match status" value="1"/>
</dbReference>
<evidence type="ECO:0000256" key="3">
    <source>
        <dbReference type="ARBA" id="ARBA00022691"/>
    </source>
</evidence>
<feature type="domain" description="Methyltransferase" evidence="6">
    <location>
        <begin position="320"/>
        <end position="414"/>
    </location>
</feature>
<evidence type="ECO:0000313" key="7">
    <source>
        <dbReference type="EMBL" id="BCJ32237.1"/>
    </source>
</evidence>
<dbReference type="PANTHER" id="PTHR43464">
    <property type="entry name" value="METHYLTRANSFERASE"/>
    <property type="match status" value="1"/>
</dbReference>
<dbReference type="Proteomes" id="UP000680750">
    <property type="component" value="Chromosome"/>
</dbReference>
<dbReference type="GO" id="GO:0032259">
    <property type="term" value="P:methylation"/>
    <property type="evidence" value="ECO:0007669"/>
    <property type="project" value="UniProtKB-KW"/>
</dbReference>
<feature type="region of interest" description="Disordered" evidence="4">
    <location>
        <begin position="262"/>
        <end position="303"/>
    </location>
</feature>
<evidence type="ECO:0000313" key="8">
    <source>
        <dbReference type="Proteomes" id="UP000680750"/>
    </source>
</evidence>
<protein>
    <recommendedName>
        <fullName evidence="9">Pimeloyl-ACP methyl ester carboxylesterase</fullName>
    </recommendedName>
</protein>
<dbReference type="PANTHER" id="PTHR43464:SF19">
    <property type="entry name" value="UBIQUINONE BIOSYNTHESIS O-METHYLTRANSFERASE, MITOCHONDRIAL"/>
    <property type="match status" value="1"/>
</dbReference>
<dbReference type="SUPFAM" id="SSF53474">
    <property type="entry name" value="alpha/beta-Hydrolases"/>
    <property type="match status" value="1"/>
</dbReference>
<evidence type="ECO:0008006" key="9">
    <source>
        <dbReference type="Google" id="ProtNLM"/>
    </source>
</evidence>
<dbReference type="Gene3D" id="3.40.50.1820">
    <property type="entry name" value="alpha/beta hydrolase"/>
    <property type="match status" value="1"/>
</dbReference>
<feature type="domain" description="AB hydrolase-1" evidence="5">
    <location>
        <begin position="20"/>
        <end position="160"/>
    </location>
</feature>
<dbReference type="Pfam" id="PF13649">
    <property type="entry name" value="Methyltransf_25"/>
    <property type="match status" value="1"/>
</dbReference>
<dbReference type="InterPro" id="IPR029063">
    <property type="entry name" value="SAM-dependent_MTases_sf"/>
</dbReference>
<dbReference type="InterPro" id="IPR029058">
    <property type="entry name" value="AB_hydrolase_fold"/>
</dbReference>
<keyword evidence="2" id="KW-0808">Transferase</keyword>
<organism evidence="7 8">
    <name type="scientific">Actinocatenispora sera</name>
    <dbReference type="NCBI Taxonomy" id="390989"/>
    <lineage>
        <taxon>Bacteria</taxon>
        <taxon>Bacillati</taxon>
        <taxon>Actinomycetota</taxon>
        <taxon>Actinomycetes</taxon>
        <taxon>Micromonosporales</taxon>
        <taxon>Micromonosporaceae</taxon>
        <taxon>Actinocatenispora</taxon>
    </lineage>
</organism>
<dbReference type="Pfam" id="PF00561">
    <property type="entry name" value="Abhydrolase_1"/>
    <property type="match status" value="1"/>
</dbReference>
<evidence type="ECO:0000256" key="2">
    <source>
        <dbReference type="ARBA" id="ARBA00022679"/>
    </source>
</evidence>
<name>A0A810LAF5_9ACTN</name>
<dbReference type="Gene3D" id="3.40.50.150">
    <property type="entry name" value="Vaccinia Virus protein VP39"/>
    <property type="match status" value="1"/>
</dbReference>
<dbReference type="AlphaFoldDB" id="A0A810LAF5"/>
<dbReference type="InterPro" id="IPR041698">
    <property type="entry name" value="Methyltransf_25"/>
</dbReference>
<proteinExistence type="predicted"/>
<evidence type="ECO:0000256" key="1">
    <source>
        <dbReference type="ARBA" id="ARBA00022603"/>
    </source>
</evidence>
<dbReference type="CDD" id="cd02440">
    <property type="entry name" value="AdoMet_MTases"/>
    <property type="match status" value="1"/>
</dbReference>
<gene>
    <name evidence="7" type="ORF">Asera_63450</name>
</gene>
<keyword evidence="3" id="KW-0949">S-adenosyl-L-methionine</keyword>
<keyword evidence="8" id="KW-1185">Reference proteome</keyword>
<accession>A0A810LAF5</accession>
<dbReference type="RefSeq" id="WP_084131861.1">
    <property type="nucleotide sequence ID" value="NZ_AP023354.1"/>
</dbReference>
<evidence type="ECO:0000259" key="5">
    <source>
        <dbReference type="Pfam" id="PF00561"/>
    </source>
</evidence>
<dbReference type="InterPro" id="IPR000073">
    <property type="entry name" value="AB_hydrolase_1"/>
</dbReference>
<reference evidence="7" key="1">
    <citation type="submission" date="2020-08" db="EMBL/GenBank/DDBJ databases">
        <title>Whole genome shotgun sequence of Actinocatenispora sera NBRC 101916.</title>
        <authorList>
            <person name="Komaki H."/>
            <person name="Tamura T."/>
        </authorList>
    </citation>
    <scope>NUCLEOTIDE SEQUENCE</scope>
    <source>
        <strain evidence="7">NBRC 101916</strain>
    </source>
</reference>
<dbReference type="KEGG" id="aser:Asera_63450"/>
<dbReference type="EMBL" id="AP023354">
    <property type="protein sequence ID" value="BCJ32237.1"/>
    <property type="molecule type" value="Genomic_DNA"/>
</dbReference>
<evidence type="ECO:0000259" key="6">
    <source>
        <dbReference type="Pfam" id="PF13649"/>
    </source>
</evidence>
<evidence type="ECO:0000256" key="4">
    <source>
        <dbReference type="SAM" id="MobiDB-lite"/>
    </source>
</evidence>
<keyword evidence="1" id="KW-0489">Methyltransferase</keyword>
<dbReference type="OrthoDB" id="3210164at2"/>
<sequence length="476" mass="50411">MGYLDVPGARLHFQAEGSGPTLLLIAGAGGDGDVFRMVSRHLAERYTVVRYDRRGFSRSDLDGPPENGDRLAADADDARRLIEHLGNGPATLFGSSSGAIVALTVLAGHPEVAAAVVAHEPPLMRQLTGGEQWLEFFASVYDRYREDGPDVAMARFRSRTFPGSDATFMAHAPKNPKNVAYWFEHELRQYPAADLDLAALGAHADRIVPAAGRDSGDHPCRAATASLAARLGRPMIDLPGGHVGFVSAPDAFAGELTAALDRSGAGPAHPGGDARPGGSPGSMHAGNWNDSYAGTPHWDLGRPQPAMQELADRGEIRGRVLDVGCGTGEHVLMCAALGLDSTGVDIAPAALHAARQKAEHRGLSARFLLGDAHHLAELGDTYDTVLDVGLFHIFGDEDRASYVRSLRDVVAPGGRYLMLCFSDREPGSGGPRRVSADEIATTFADGWRIEALAPTVLTNPAGPAGIHGWRLIAVRS</sequence>